<feature type="non-terminal residue" evidence="2">
    <location>
        <position position="115"/>
    </location>
</feature>
<dbReference type="AlphaFoldDB" id="A0A9N9BH75"/>
<dbReference type="SUPFAM" id="SSF50630">
    <property type="entry name" value="Acid proteases"/>
    <property type="match status" value="1"/>
</dbReference>
<gene>
    <name evidence="2" type="ORF">AMORRO_LOCUS6324</name>
</gene>
<sequence length="115" mass="13192">MELDRVETYRTMKKEYFAKEYKSPTKANANINQIETEGSVSASFIDFVRLEKNKEQLLCFNEKINGKSAWILLDSGASKNFVDTKFVEKNHLQKINMAPIIVELADGQKKEAITE</sequence>
<dbReference type="GO" id="GO:0004190">
    <property type="term" value="F:aspartic-type endopeptidase activity"/>
    <property type="evidence" value="ECO:0007669"/>
    <property type="project" value="UniProtKB-KW"/>
</dbReference>
<dbReference type="GO" id="GO:0006508">
    <property type="term" value="P:proteolysis"/>
    <property type="evidence" value="ECO:0007669"/>
    <property type="project" value="InterPro"/>
</dbReference>
<protein>
    <submittedName>
        <fullName evidence="2">9264_t:CDS:1</fullName>
    </submittedName>
</protein>
<dbReference type="Proteomes" id="UP000789342">
    <property type="component" value="Unassembled WGS sequence"/>
</dbReference>
<keyword evidence="1" id="KW-0378">Hydrolase</keyword>
<evidence type="ECO:0000313" key="3">
    <source>
        <dbReference type="Proteomes" id="UP000789342"/>
    </source>
</evidence>
<proteinExistence type="predicted"/>
<keyword evidence="3" id="KW-1185">Reference proteome</keyword>
<evidence type="ECO:0000256" key="1">
    <source>
        <dbReference type="ARBA" id="ARBA00022750"/>
    </source>
</evidence>
<dbReference type="InterPro" id="IPR001969">
    <property type="entry name" value="Aspartic_peptidase_AS"/>
</dbReference>
<dbReference type="Gene3D" id="2.40.70.10">
    <property type="entry name" value="Acid Proteases"/>
    <property type="match status" value="1"/>
</dbReference>
<dbReference type="OrthoDB" id="1749187at2759"/>
<evidence type="ECO:0000313" key="2">
    <source>
        <dbReference type="EMBL" id="CAG8567846.1"/>
    </source>
</evidence>
<comment type="caution">
    <text evidence="2">The sequence shown here is derived from an EMBL/GenBank/DDBJ whole genome shotgun (WGS) entry which is preliminary data.</text>
</comment>
<accession>A0A9N9BH75</accession>
<keyword evidence="1" id="KW-0645">Protease</keyword>
<name>A0A9N9BH75_9GLOM</name>
<dbReference type="PROSITE" id="PS00141">
    <property type="entry name" value="ASP_PROTEASE"/>
    <property type="match status" value="1"/>
</dbReference>
<dbReference type="EMBL" id="CAJVPV010004158">
    <property type="protein sequence ID" value="CAG8567846.1"/>
    <property type="molecule type" value="Genomic_DNA"/>
</dbReference>
<dbReference type="Pfam" id="PF13650">
    <property type="entry name" value="Asp_protease_2"/>
    <property type="match status" value="1"/>
</dbReference>
<organism evidence="2 3">
    <name type="scientific">Acaulospora morrowiae</name>
    <dbReference type="NCBI Taxonomy" id="94023"/>
    <lineage>
        <taxon>Eukaryota</taxon>
        <taxon>Fungi</taxon>
        <taxon>Fungi incertae sedis</taxon>
        <taxon>Mucoromycota</taxon>
        <taxon>Glomeromycotina</taxon>
        <taxon>Glomeromycetes</taxon>
        <taxon>Diversisporales</taxon>
        <taxon>Acaulosporaceae</taxon>
        <taxon>Acaulospora</taxon>
    </lineage>
</organism>
<dbReference type="CDD" id="cd00303">
    <property type="entry name" value="retropepsin_like"/>
    <property type="match status" value="1"/>
</dbReference>
<keyword evidence="1" id="KW-0064">Aspartyl protease</keyword>
<reference evidence="2" key="1">
    <citation type="submission" date="2021-06" db="EMBL/GenBank/DDBJ databases">
        <authorList>
            <person name="Kallberg Y."/>
            <person name="Tangrot J."/>
            <person name="Rosling A."/>
        </authorList>
    </citation>
    <scope>NUCLEOTIDE SEQUENCE</scope>
    <source>
        <strain evidence="2">CL551</strain>
    </source>
</reference>
<dbReference type="InterPro" id="IPR021109">
    <property type="entry name" value="Peptidase_aspartic_dom_sf"/>
</dbReference>